<dbReference type="InterPro" id="IPR021352">
    <property type="entry name" value="DUF2971"/>
</dbReference>
<dbReference type="Proteomes" id="UP000186469">
    <property type="component" value="Unassembled WGS sequence"/>
</dbReference>
<name>A0A1M7T9X7_9BACT</name>
<evidence type="ECO:0000313" key="1">
    <source>
        <dbReference type="EMBL" id="SHN67511.1"/>
    </source>
</evidence>
<gene>
    <name evidence="1" type="ORF">SAMN02745728_01757</name>
</gene>
<proteinExistence type="predicted"/>
<reference evidence="1 2" key="1">
    <citation type="submission" date="2016-12" db="EMBL/GenBank/DDBJ databases">
        <authorList>
            <person name="Song W.-J."/>
            <person name="Kurnit D.M."/>
        </authorList>
    </citation>
    <scope>NUCLEOTIDE SEQUENCE [LARGE SCALE GENOMIC DNA]</scope>
    <source>
        <strain evidence="1 2">DSM 11393</strain>
    </source>
</reference>
<accession>A0A1M7T9X7</accession>
<dbReference type="EMBL" id="FRDI01000009">
    <property type="protein sequence ID" value="SHN67511.1"/>
    <property type="molecule type" value="Genomic_DNA"/>
</dbReference>
<protein>
    <recommendedName>
        <fullName evidence="3">DUF2971 domain-containing protein</fullName>
    </recommendedName>
</protein>
<dbReference type="OrthoDB" id="9795560at2"/>
<dbReference type="RefSeq" id="WP_072697448.1">
    <property type="nucleotide sequence ID" value="NZ_FRDI01000009.1"/>
</dbReference>
<sequence length="291" mass="34092">MERELFKLREPLQKLQAHSGEEPEVVYYYCSTSTFINIVKKRELWLTSTVDMNDSLDSQWIKGILEQFHKDFAHSADYQKVSTYFSRYISSECFLCCFSAGRDLLSQWRAYADDGKGFAIGVDTSALKQLGRSRIDCLDEGIIEFAPVVYDQELQKKTIEEIYAKVCDYGKKFGIKNIKGIQDQIALILRYLSIIFKNHAFLEEQEWRLVQREYQDTCYPMAINNYLITERDYRATNNAISPFHKFLFDENFIKEVVIGPKNTSKRYRVEDFLCDNKHSEVFVSQSSASYR</sequence>
<evidence type="ECO:0000313" key="2">
    <source>
        <dbReference type="Proteomes" id="UP000186469"/>
    </source>
</evidence>
<keyword evidence="2" id="KW-1185">Reference proteome</keyword>
<dbReference type="AlphaFoldDB" id="A0A1M7T9X7"/>
<organism evidence="1 2">
    <name type="scientific">Desulfovibrio litoralis DSM 11393</name>
    <dbReference type="NCBI Taxonomy" id="1121455"/>
    <lineage>
        <taxon>Bacteria</taxon>
        <taxon>Pseudomonadati</taxon>
        <taxon>Thermodesulfobacteriota</taxon>
        <taxon>Desulfovibrionia</taxon>
        <taxon>Desulfovibrionales</taxon>
        <taxon>Desulfovibrionaceae</taxon>
        <taxon>Desulfovibrio</taxon>
    </lineage>
</organism>
<evidence type="ECO:0008006" key="3">
    <source>
        <dbReference type="Google" id="ProtNLM"/>
    </source>
</evidence>
<dbReference type="Pfam" id="PF11185">
    <property type="entry name" value="DUF2971"/>
    <property type="match status" value="1"/>
</dbReference>